<name>A0A1J5QJT0_9ZZZZ</name>
<comment type="subcellular location">
    <subcellularLocation>
        <location evidence="1">Cell outer membrane</location>
    </subcellularLocation>
</comment>
<organism evidence="10">
    <name type="scientific">mine drainage metagenome</name>
    <dbReference type="NCBI Taxonomy" id="410659"/>
    <lineage>
        <taxon>unclassified sequences</taxon>
        <taxon>metagenomes</taxon>
        <taxon>ecological metagenomes</taxon>
    </lineage>
</organism>
<dbReference type="InterPro" id="IPR006665">
    <property type="entry name" value="OmpA-like"/>
</dbReference>
<proteinExistence type="inferred from homology"/>
<evidence type="ECO:0000256" key="6">
    <source>
        <dbReference type="ARBA" id="ARBA00023237"/>
    </source>
</evidence>
<keyword evidence="8" id="KW-0131">Cell cycle</keyword>
<dbReference type="InterPro" id="IPR039001">
    <property type="entry name" value="Pal"/>
</dbReference>
<evidence type="ECO:0000256" key="3">
    <source>
        <dbReference type="ARBA" id="ARBA00022729"/>
    </source>
</evidence>
<evidence type="ECO:0000259" key="9">
    <source>
        <dbReference type="PROSITE" id="PS51123"/>
    </source>
</evidence>
<evidence type="ECO:0000256" key="7">
    <source>
        <dbReference type="ARBA" id="ARBA00023288"/>
    </source>
</evidence>
<dbReference type="HAMAP" id="MF_02204">
    <property type="entry name" value="Pal"/>
    <property type="match status" value="1"/>
</dbReference>
<dbReference type="GO" id="GO:0051301">
    <property type="term" value="P:cell division"/>
    <property type="evidence" value="ECO:0007669"/>
    <property type="project" value="UniProtKB-KW"/>
</dbReference>
<dbReference type="InterPro" id="IPR036737">
    <property type="entry name" value="OmpA-like_sf"/>
</dbReference>
<dbReference type="InterPro" id="IPR006664">
    <property type="entry name" value="OMP_bac"/>
</dbReference>
<keyword evidence="7" id="KW-0449">Lipoprotein</keyword>
<dbReference type="PANTHER" id="PTHR30329:SF21">
    <property type="entry name" value="LIPOPROTEIN YIAD-RELATED"/>
    <property type="match status" value="1"/>
</dbReference>
<reference evidence="10" key="1">
    <citation type="submission" date="2016-10" db="EMBL/GenBank/DDBJ databases">
        <title>Sequence of Gallionella enrichment culture.</title>
        <authorList>
            <person name="Poehlein A."/>
            <person name="Muehling M."/>
            <person name="Daniel R."/>
        </authorList>
    </citation>
    <scope>NUCLEOTIDE SEQUENCE</scope>
</reference>
<dbReference type="GO" id="GO:0009279">
    <property type="term" value="C:cell outer membrane"/>
    <property type="evidence" value="ECO:0007669"/>
    <property type="project" value="UniProtKB-SubCell"/>
</dbReference>
<dbReference type="PRINTS" id="PR01021">
    <property type="entry name" value="OMPADOMAIN"/>
</dbReference>
<accession>A0A1J5QJT0</accession>
<evidence type="ECO:0000256" key="4">
    <source>
        <dbReference type="ARBA" id="ARBA00023136"/>
    </source>
</evidence>
<dbReference type="SUPFAM" id="SSF103088">
    <property type="entry name" value="OmpA-like"/>
    <property type="match status" value="1"/>
</dbReference>
<dbReference type="Pfam" id="PF00691">
    <property type="entry name" value="OmpA"/>
    <property type="match status" value="1"/>
</dbReference>
<evidence type="ECO:0000313" key="10">
    <source>
        <dbReference type="EMBL" id="OIQ83742.1"/>
    </source>
</evidence>
<keyword evidence="6" id="KW-0998">Cell outer membrane</keyword>
<gene>
    <name evidence="10" type="primary">pal_16</name>
    <name evidence="10" type="ORF">GALL_344510</name>
</gene>
<keyword evidence="3" id="KW-0732">Signal</keyword>
<dbReference type="PROSITE" id="PS51123">
    <property type="entry name" value="OMPA_2"/>
    <property type="match status" value="1"/>
</dbReference>
<keyword evidence="5" id="KW-0564">Palmitate</keyword>
<evidence type="ECO:0000256" key="8">
    <source>
        <dbReference type="ARBA" id="ARBA00023306"/>
    </source>
</evidence>
<keyword evidence="2" id="KW-0132">Cell division</keyword>
<evidence type="ECO:0000256" key="5">
    <source>
        <dbReference type="ARBA" id="ARBA00023139"/>
    </source>
</evidence>
<dbReference type="Gene3D" id="3.30.1330.60">
    <property type="entry name" value="OmpA-like domain"/>
    <property type="match status" value="1"/>
</dbReference>
<keyword evidence="4" id="KW-0472">Membrane</keyword>
<evidence type="ECO:0000256" key="1">
    <source>
        <dbReference type="ARBA" id="ARBA00004442"/>
    </source>
</evidence>
<dbReference type="EMBL" id="MLJW01000676">
    <property type="protein sequence ID" value="OIQ83742.1"/>
    <property type="molecule type" value="Genomic_DNA"/>
</dbReference>
<dbReference type="PANTHER" id="PTHR30329">
    <property type="entry name" value="STATOR ELEMENT OF FLAGELLAR MOTOR COMPLEX"/>
    <property type="match status" value="1"/>
</dbReference>
<protein>
    <submittedName>
        <fullName evidence="10">Outer membrane protein P6</fullName>
    </submittedName>
</protein>
<dbReference type="InterPro" id="IPR050330">
    <property type="entry name" value="Bact_OuterMem_StrucFunc"/>
</dbReference>
<dbReference type="AlphaFoldDB" id="A0A1J5QJT0"/>
<feature type="domain" description="OmpA-like" evidence="9">
    <location>
        <begin position="92"/>
        <end position="207"/>
    </location>
</feature>
<sequence>MLEDRAIVCEVVSAATGSGGNLRRTVNNPQMGEVSMKQTWHMSIPALAVALALGGCASAVKKPQAPAAAAQPAATQPAQSTVAAVQAPVEQDLGPAPNVPRSVFFAFDKYNVQSKYRPVVEANAQYLSTHPQAHTQVQGNTDARGSREYNLALGQRRADAVVKAMELLGAKPAQMEAISFGKEKPKAMGTTAADYAENRRADIVYMK</sequence>
<dbReference type="NCBIfam" id="TIGR02802">
    <property type="entry name" value="Pal_lipo"/>
    <property type="match status" value="1"/>
</dbReference>
<comment type="caution">
    <text evidence="10">The sequence shown here is derived from an EMBL/GenBank/DDBJ whole genome shotgun (WGS) entry which is preliminary data.</text>
</comment>
<dbReference type="InterPro" id="IPR014169">
    <property type="entry name" value="Pal_lipo_C"/>
</dbReference>
<dbReference type="CDD" id="cd07185">
    <property type="entry name" value="OmpA_C-like"/>
    <property type="match status" value="1"/>
</dbReference>
<evidence type="ECO:0000256" key="2">
    <source>
        <dbReference type="ARBA" id="ARBA00022618"/>
    </source>
</evidence>